<comment type="caution">
    <text evidence="2">The sequence shown here is derived from an EMBL/GenBank/DDBJ whole genome shotgun (WGS) entry which is preliminary data.</text>
</comment>
<evidence type="ECO:0000313" key="3">
    <source>
        <dbReference type="Proteomes" id="UP001162164"/>
    </source>
</evidence>
<evidence type="ECO:0000313" key="2">
    <source>
        <dbReference type="EMBL" id="KAJ8983491.1"/>
    </source>
</evidence>
<name>A0ABQ9JYR7_9CUCU</name>
<sequence>MQCVCVWVLEQRQCEQPPYNSTIISTVTPVYEGRSEAGQAGRSCRRSRRASQPGRFVILVIVTVEVREIENNPAKMPVRTPDDVLFSAGLMDDMSVLQPVIDVDALYPNTEPLLSDDIWKKFELDFPELAGFDDIFDDIVDTVKTESSLFPFLGLEGICEIRNHDCMWAGHCASKEHPADEPRAYAAVRPPTFAPAPIMRPPAPPKPQTAKQPSQQSLLKPAVRAAACTHVPQTPPMSDDEEVRSKPTKVLQILNQTISECDLEDDSDIEDESGLKEYFGYGDDADVEVTLVEVKDEEEEEMKKNIRKYQYAAESDHSYHKDKNASMRMASLGIDTPSDSGE</sequence>
<dbReference type="Proteomes" id="UP001162164">
    <property type="component" value="Unassembled WGS sequence"/>
</dbReference>
<organism evidence="2 3">
    <name type="scientific">Molorchus minor</name>
    <dbReference type="NCBI Taxonomy" id="1323400"/>
    <lineage>
        <taxon>Eukaryota</taxon>
        <taxon>Metazoa</taxon>
        <taxon>Ecdysozoa</taxon>
        <taxon>Arthropoda</taxon>
        <taxon>Hexapoda</taxon>
        <taxon>Insecta</taxon>
        <taxon>Pterygota</taxon>
        <taxon>Neoptera</taxon>
        <taxon>Endopterygota</taxon>
        <taxon>Coleoptera</taxon>
        <taxon>Polyphaga</taxon>
        <taxon>Cucujiformia</taxon>
        <taxon>Chrysomeloidea</taxon>
        <taxon>Cerambycidae</taxon>
        <taxon>Lamiinae</taxon>
        <taxon>Monochamini</taxon>
        <taxon>Molorchus</taxon>
    </lineage>
</organism>
<feature type="region of interest" description="Disordered" evidence="1">
    <location>
        <begin position="312"/>
        <end position="342"/>
    </location>
</feature>
<dbReference type="EMBL" id="JAPWTJ010000073">
    <property type="protein sequence ID" value="KAJ8983491.1"/>
    <property type="molecule type" value="Genomic_DNA"/>
</dbReference>
<feature type="compositionally biased region" description="Low complexity" evidence="1">
    <location>
        <begin position="208"/>
        <end position="217"/>
    </location>
</feature>
<protein>
    <submittedName>
        <fullName evidence="2">Uncharacterized protein</fullName>
    </submittedName>
</protein>
<accession>A0ABQ9JYR7</accession>
<feature type="region of interest" description="Disordered" evidence="1">
    <location>
        <begin position="195"/>
        <end position="221"/>
    </location>
</feature>
<reference evidence="2" key="1">
    <citation type="journal article" date="2023" name="Insect Mol. Biol.">
        <title>Genome sequencing provides insights into the evolution of gene families encoding plant cell wall-degrading enzymes in longhorned beetles.</title>
        <authorList>
            <person name="Shin N.R."/>
            <person name="Okamura Y."/>
            <person name="Kirsch R."/>
            <person name="Pauchet Y."/>
        </authorList>
    </citation>
    <scope>NUCLEOTIDE SEQUENCE</scope>
    <source>
        <strain evidence="2">MMC_N1</strain>
    </source>
</reference>
<feature type="compositionally biased region" description="Basic and acidic residues" evidence="1">
    <location>
        <begin position="314"/>
        <end position="325"/>
    </location>
</feature>
<gene>
    <name evidence="2" type="ORF">NQ317_014951</name>
</gene>
<keyword evidence="3" id="KW-1185">Reference proteome</keyword>
<proteinExistence type="predicted"/>
<evidence type="ECO:0000256" key="1">
    <source>
        <dbReference type="SAM" id="MobiDB-lite"/>
    </source>
</evidence>
<feature type="compositionally biased region" description="Pro residues" evidence="1">
    <location>
        <begin position="195"/>
        <end position="207"/>
    </location>
</feature>